<dbReference type="PANTHER" id="PTHR48153">
    <property type="entry name" value="UFM1-SPECIFIC PROTEASE 2"/>
    <property type="match status" value="1"/>
</dbReference>
<sequence length="235" mass="24975">MAGAADGGPSGGIPGAIEALAAGLGVECRAASPFNLFAYGYGGQDDHGWGCAYRCLQMLADHAARHEGTAAAPASIRELQEHLVSVGVLSESQVGSRDWIEPSHARAFLAARAGLGERAVYEEILELNVDQEAKLAAFASLLWEHFGSAKSPVMIDDSIKAYVIGASRLKDVAAGPLPDNMQVLLFDPHVAALPTEEKPLGAAGSAVQWREFRDVFVKEAKRALWMHARVLCKGE</sequence>
<dbReference type="PANTHER" id="PTHR48153:SF3">
    <property type="entry name" value="INACTIVE UFM1-SPECIFIC PROTEASE 1"/>
    <property type="match status" value="1"/>
</dbReference>
<evidence type="ECO:0000259" key="2">
    <source>
        <dbReference type="Pfam" id="PF07910"/>
    </source>
</evidence>
<dbReference type="OrthoDB" id="417506at2759"/>
<dbReference type="Pfam" id="PF07910">
    <property type="entry name" value="Peptidase_C78"/>
    <property type="match status" value="1"/>
</dbReference>
<dbReference type="GO" id="GO:0071567">
    <property type="term" value="F:deUFMylase activity"/>
    <property type="evidence" value="ECO:0007669"/>
    <property type="project" value="TreeGrafter"/>
</dbReference>
<name>A0A5A8EIT8_CAFRO</name>
<organism evidence="3 4">
    <name type="scientific">Cafeteria roenbergensis</name>
    <name type="common">Marine flagellate</name>
    <dbReference type="NCBI Taxonomy" id="33653"/>
    <lineage>
        <taxon>Eukaryota</taxon>
        <taxon>Sar</taxon>
        <taxon>Stramenopiles</taxon>
        <taxon>Bigyra</taxon>
        <taxon>Opalozoa</taxon>
        <taxon>Bicosoecida</taxon>
        <taxon>Cafeteriaceae</taxon>
        <taxon>Cafeteria</taxon>
    </lineage>
</organism>
<dbReference type="Gene3D" id="3.90.70.130">
    <property type="match status" value="1"/>
</dbReference>
<protein>
    <recommendedName>
        <fullName evidence="2">UFSP1/2/DUB catalytic domain-containing protein</fullName>
    </recommendedName>
</protein>
<evidence type="ECO:0000313" key="3">
    <source>
        <dbReference type="EMBL" id="KAA0177903.1"/>
    </source>
</evidence>
<gene>
    <name evidence="3" type="ORF">FNF27_00451</name>
</gene>
<dbReference type="InterPro" id="IPR012462">
    <property type="entry name" value="UFSP1/2_DUB_cat"/>
</dbReference>
<evidence type="ECO:0000313" key="4">
    <source>
        <dbReference type="Proteomes" id="UP000322899"/>
    </source>
</evidence>
<accession>A0A5A8EIT8</accession>
<dbReference type="Proteomes" id="UP000322899">
    <property type="component" value="Unassembled WGS sequence"/>
</dbReference>
<feature type="domain" description="UFSP1/2/DUB catalytic" evidence="2">
    <location>
        <begin position="36"/>
        <end position="219"/>
    </location>
</feature>
<evidence type="ECO:0000256" key="1">
    <source>
        <dbReference type="ARBA" id="ARBA00022801"/>
    </source>
</evidence>
<reference evidence="3 4" key="1">
    <citation type="submission" date="2019-07" db="EMBL/GenBank/DDBJ databases">
        <title>Genomes of Cafeteria roenbergensis.</title>
        <authorList>
            <person name="Fischer M.G."/>
            <person name="Hackl T."/>
            <person name="Roman M."/>
        </authorList>
    </citation>
    <scope>NUCLEOTIDE SEQUENCE [LARGE SCALE GENOMIC DNA]</scope>
    <source>
        <strain evidence="3 4">E4-10P</strain>
    </source>
</reference>
<comment type="caution">
    <text evidence="3">The sequence shown here is derived from an EMBL/GenBank/DDBJ whole genome shotgun (WGS) entry which is preliminary data.</text>
</comment>
<keyword evidence="1" id="KW-0378">Hydrolase</keyword>
<proteinExistence type="predicted"/>
<dbReference type="EMBL" id="VLTO01000002">
    <property type="protein sequence ID" value="KAA0177903.1"/>
    <property type="molecule type" value="Genomic_DNA"/>
</dbReference>
<dbReference type="AlphaFoldDB" id="A0A5A8EIT8"/>